<dbReference type="InterPro" id="IPR012337">
    <property type="entry name" value="RNaseH-like_sf"/>
</dbReference>
<name>A0A8S4F5P7_PLUXY</name>
<dbReference type="InterPro" id="IPR001320">
    <property type="entry name" value="Iontro_rcpt_C"/>
</dbReference>
<dbReference type="InterPro" id="IPR041588">
    <property type="entry name" value="Integrase_H2C2"/>
</dbReference>
<protein>
    <submittedName>
        <fullName evidence="18">(diamondback moth) hypothetical protein</fullName>
    </submittedName>
</protein>
<dbReference type="Pfam" id="PF10613">
    <property type="entry name" value="Lig_chan-Glu_bd"/>
    <property type="match status" value="1"/>
</dbReference>
<accession>A0A8S4F5P7</accession>
<dbReference type="Proteomes" id="UP000653454">
    <property type="component" value="Unassembled WGS sequence"/>
</dbReference>
<keyword evidence="6" id="KW-0770">Synapse</keyword>
<dbReference type="Gene3D" id="3.40.190.10">
    <property type="entry name" value="Periplasmic binding protein-like II"/>
    <property type="match status" value="1"/>
</dbReference>
<dbReference type="InterPro" id="IPR001828">
    <property type="entry name" value="ANF_lig-bd_rcpt"/>
</dbReference>
<evidence type="ECO:0000256" key="1">
    <source>
        <dbReference type="ARBA" id="ARBA00004141"/>
    </source>
</evidence>
<evidence type="ECO:0000256" key="2">
    <source>
        <dbReference type="ARBA" id="ARBA00008685"/>
    </source>
</evidence>
<dbReference type="SUPFAM" id="SSF56672">
    <property type="entry name" value="DNA/RNA polymerases"/>
    <property type="match status" value="1"/>
</dbReference>
<evidence type="ECO:0000256" key="12">
    <source>
        <dbReference type="ARBA" id="ARBA00023286"/>
    </source>
</evidence>
<comment type="similarity">
    <text evidence="2">Belongs to the glutamate-gated ion channel (TC 1.A.10.1) family.</text>
</comment>
<dbReference type="InterPro" id="IPR000477">
    <property type="entry name" value="RT_dom"/>
</dbReference>
<evidence type="ECO:0000256" key="10">
    <source>
        <dbReference type="ARBA" id="ARBA00023180"/>
    </source>
</evidence>
<dbReference type="GO" id="GO:0015276">
    <property type="term" value="F:ligand-gated monoatomic ion channel activity"/>
    <property type="evidence" value="ECO:0007669"/>
    <property type="project" value="InterPro"/>
</dbReference>
<sequence>MTTTKEVDVLISLQDELFDQLERSIKNYKKTAKEKIKLPYLLTRLELLEQLFTDFKEGHKAIVLASQDRSDAYFTQNTYDIFEDNYVEYKAALREVIERLSPSAASSSAPATDTAAAAAPGSSAEIKSEVKLPQINLPTFSGRYEEWQTFYDMFSSLIHKNQSITAVQKLHYLKGYLTGEAKNLLSNFSTTEANYEEAWKQLVKRYNNKRYNSNAILRSLFAMRKINTESAGAVKNLLDTTSTCLKSLQNMGIDTSSWDAIIVFFVVSKLDTESMRQWEQHVSMVTDELPTWEQLREYLEHRFRSLEMIDTNVTRPNQPAKPVTKAKIFHTAIENKQKSNDVECAMCHENHYIYHCKRFGLMTPNERQEYVQSNRLCFNCLSPTHAALKCRQSSCRKCGRRHHTMLHFERVEKEARREGTSANEAAATASPSGHERPSTSQGDTHITAAHSRGEMQPNSVLLATARVKVFNSTGCKQIIRALLDQGSQASFVTEATVQLLGLTRKPVSGWVSGLGDGRMRIKHTVSLRVESRHSPESSIQVNAYVLHSLTSLLPAAELTVPEWSEIGHLPLADPTYTKPGKIDVLLGAEVYAEILQDGLIKQSEGSLLAQNTIFGWILSGRAARGPEELAKANVMSMHVQVKEDDLLKKFWEMENEPNTIHKEMTKSEKRCEEIFDATTVRDDEGRLVVRLPFTTEDPKSQYGNSKEIAIKRLEILERKLKREPKLREEYNKVFEEYLSLNHMRKVNENELENPKAVYLPHHAVVREDKETTKVRIVFDASSKGTNNVSLNDDLLVGPKLQQDLRHILMRWRRHKVCIVADIVKMYRMVRVADEDTDFQRIFWRFSSDESQPIQHYKLLRLTFGTACAPYLAVKCLQRLAELEESKYPLAAKLTRQDFYMDDLITGAETEDEVMNIYNEMNELLRSGGFELQKWNSNSETVLQKIRKTEKTGQEQEKGSDSIKLNKSIKVLGVSWNRDADSFEYMLKLPEPTDSISKRQVLSDVARLYDPLGWIAPVIVLAKILIQKLWQSGLEWDDRLSEDLLSEWLAYRGGLVDLTQLKLPRWYNATPNSKIELHVFSDASKSAFAAAVYVRVIDECNQVHVHLLTAKTKVAPIEKEISIPRLELCGSTLAAKLISEVSQVMEIPKEDLYGWTDSTIVLAWLKGGSSRWTTFVSNRVSTILNIMEYEQWGHVSSETNPADCASRGMQSHELLQNSLWWNGPQWLSEPNIESDGTKVEDTHEEERVKALTVLSKIDEEEFIWTRFSSLSRMIRVLSYCRRILNLKIPETERAKLTKFVTVEETNETLLCCVKEVQRREYESEIKQLKTRGCVPKKSNLRTLCPFLDEKGTLRVQGRIAQSDACYDTKHPIIMPAKDHLTKLIIVDAHHQTMHGGPQIMLNFLRAKFWIIHAKEQVKKVYRECVICLRYTTKKTTPFMGLLPEARLKPSKPFRSTGVDYCGPINIRFSPGRGAKSYKGYICLFVCMVTRAVHLEAVTDLTAKGFIAAFRRFTARRGHCQDLYSDNGTNFVGADREMRDMFNSAKSSLTEEIASLLTLERTTWHFIPPHSPNFGGLWESGVRSTKTHLRKVVGNSTLTYEEMSTVLAQVEACLNSRPISVLSDDPSDPLPLTPGHFLVGEPLLNLADDDYTKFNVQGLDRWRLTQKIVNDFWNRWYKEYLVNLNQRYKWNTKSVEPEIGDIVILKEDNLPPAKWVLGKIILKHTGPDNITRVVSVKCKSGVFKRPCVNTCGRAITVRRRRGRGGTPGRAAGGTPGGGATLADMRACILLLLVLSAAAQDDEPIEIDVVAPPEQLGLLAAGVAAGGAAARAVALEPGEALGAGAALCGAGGARPALLGAAALAAGGAGAAARAGRPLLLVEAAPRLPAARLAGALALLPGLETLGAAGAALLEGKGWRRAVLLHEGSAARAALLAPDPDRLELQARALPPPDDHALLRNLLLVLKKSGARRFVVWCDAACCARVLAAAQRAGLLAAPHAFVLLTLDLHTQPLDAYSHGGANVTTLRLFDPAAPAVRALVRRAGRAARAAGGDAGALRAAPTALVLAHDAARWAAAAARALALPPEPPAACRAGRAALHADTLLNYLRSEEWSGLTGGASWSGGGGLARAGARLQVAELARGGALRGAGRWAPGEPVTWTRPAEPARIDPPDSMVNRTFNVLVVKGSPYIMMRESAERLSGNQRYEGFCIELIERLAEILQFNYTFVEAAGGTGVRDPATGRWSGMLRRLMDDPDAHFAITDLTITAERESAVDFTTPFMNLGISILFRQPTAPEPKFFSFLLPFSTGVWVCLGLAYVGSSLVLYVVGRLSPAEWQNPFPCVEEPEALHNQFTLANAFWFNLGAVLLQGSEIAPV</sequence>
<dbReference type="InterPro" id="IPR036397">
    <property type="entry name" value="RNaseH_sf"/>
</dbReference>
<dbReference type="SUPFAM" id="SSF53098">
    <property type="entry name" value="Ribonuclease H-like"/>
    <property type="match status" value="1"/>
</dbReference>
<feature type="region of interest" description="Disordered" evidence="15">
    <location>
        <begin position="411"/>
        <end position="445"/>
    </location>
</feature>
<dbReference type="InterPro" id="IPR028082">
    <property type="entry name" value="Peripla_BP_I"/>
</dbReference>
<evidence type="ECO:0000256" key="13">
    <source>
        <dbReference type="ARBA" id="ARBA00023303"/>
    </source>
</evidence>
<evidence type="ECO:0000256" key="3">
    <source>
        <dbReference type="ARBA" id="ARBA00022448"/>
    </source>
</evidence>
<evidence type="ECO:0000256" key="14">
    <source>
        <dbReference type="ARBA" id="ARBA00034100"/>
    </source>
</evidence>
<dbReference type="Pfam" id="PF17921">
    <property type="entry name" value="Integrase_H2C2"/>
    <property type="match status" value="1"/>
</dbReference>
<dbReference type="Pfam" id="PF18701">
    <property type="entry name" value="DUF5641"/>
    <property type="match status" value="1"/>
</dbReference>
<evidence type="ECO:0000259" key="17">
    <source>
        <dbReference type="PROSITE" id="PS50994"/>
    </source>
</evidence>
<dbReference type="Gene3D" id="3.10.10.10">
    <property type="entry name" value="HIV Type 1 Reverse Transcriptase, subunit A, domain 1"/>
    <property type="match status" value="1"/>
</dbReference>
<dbReference type="GO" id="GO:0071897">
    <property type="term" value="P:DNA biosynthetic process"/>
    <property type="evidence" value="ECO:0007669"/>
    <property type="project" value="UniProtKB-ARBA"/>
</dbReference>
<dbReference type="Pfam" id="PF01094">
    <property type="entry name" value="ANF_receptor"/>
    <property type="match status" value="1"/>
</dbReference>
<evidence type="ECO:0000313" key="19">
    <source>
        <dbReference type="Proteomes" id="UP000653454"/>
    </source>
</evidence>
<dbReference type="PROSITE" id="PS50994">
    <property type="entry name" value="INTEGRASE"/>
    <property type="match status" value="1"/>
</dbReference>
<keyword evidence="7" id="KW-0406">Ion transport</keyword>
<dbReference type="SUPFAM" id="SSF53822">
    <property type="entry name" value="Periplasmic binding protein-like I"/>
    <property type="match status" value="1"/>
</dbReference>
<comment type="caution">
    <text evidence="18">The sequence shown here is derived from an EMBL/GenBank/DDBJ whole genome shotgun (WGS) entry which is preliminary data.</text>
</comment>
<keyword evidence="8 16" id="KW-0472">Membrane</keyword>
<keyword evidence="3" id="KW-0813">Transport</keyword>
<dbReference type="InterPro" id="IPR043128">
    <property type="entry name" value="Rev_trsase/Diguanyl_cyclase"/>
</dbReference>
<dbReference type="SMART" id="SM00079">
    <property type="entry name" value="PBPe"/>
    <property type="match status" value="1"/>
</dbReference>
<dbReference type="PANTHER" id="PTHR47331">
    <property type="entry name" value="PHD-TYPE DOMAIN-CONTAINING PROTEIN"/>
    <property type="match status" value="1"/>
</dbReference>
<feature type="domain" description="Integrase catalytic" evidence="17">
    <location>
        <begin position="1447"/>
        <end position="1640"/>
    </location>
</feature>
<dbReference type="Gene3D" id="3.40.50.2300">
    <property type="match status" value="2"/>
</dbReference>
<keyword evidence="4 16" id="KW-0812">Transmembrane</keyword>
<dbReference type="SMART" id="SM00918">
    <property type="entry name" value="Lig_chan-Glu_bd"/>
    <property type="match status" value="1"/>
</dbReference>
<dbReference type="SUPFAM" id="SSF53850">
    <property type="entry name" value="Periplasmic binding protein-like II"/>
    <property type="match status" value="1"/>
</dbReference>
<keyword evidence="11" id="KW-0628">Postsynaptic cell membrane</keyword>
<evidence type="ECO:0000256" key="16">
    <source>
        <dbReference type="SAM" id="Phobius"/>
    </source>
</evidence>
<dbReference type="Pfam" id="PF00078">
    <property type="entry name" value="RVT_1"/>
    <property type="match status" value="1"/>
</dbReference>
<keyword evidence="5 16" id="KW-1133">Transmembrane helix</keyword>
<keyword evidence="13" id="KW-0407">Ion channel</keyword>
<dbReference type="GO" id="GO:0042575">
    <property type="term" value="C:DNA polymerase complex"/>
    <property type="evidence" value="ECO:0007669"/>
    <property type="project" value="UniProtKB-ARBA"/>
</dbReference>
<dbReference type="EMBL" id="CAJHNJ030000027">
    <property type="protein sequence ID" value="CAG9122776.1"/>
    <property type="molecule type" value="Genomic_DNA"/>
</dbReference>
<dbReference type="GO" id="GO:0015074">
    <property type="term" value="P:DNA integration"/>
    <property type="evidence" value="ECO:0007669"/>
    <property type="project" value="InterPro"/>
</dbReference>
<organism evidence="18 19">
    <name type="scientific">Plutella xylostella</name>
    <name type="common">Diamondback moth</name>
    <name type="synonym">Plutella maculipennis</name>
    <dbReference type="NCBI Taxonomy" id="51655"/>
    <lineage>
        <taxon>Eukaryota</taxon>
        <taxon>Metazoa</taxon>
        <taxon>Ecdysozoa</taxon>
        <taxon>Arthropoda</taxon>
        <taxon>Hexapoda</taxon>
        <taxon>Insecta</taxon>
        <taxon>Pterygota</taxon>
        <taxon>Neoptera</taxon>
        <taxon>Endopterygota</taxon>
        <taxon>Lepidoptera</taxon>
        <taxon>Glossata</taxon>
        <taxon>Ditrysia</taxon>
        <taxon>Yponomeutoidea</taxon>
        <taxon>Plutellidae</taxon>
        <taxon>Plutella</taxon>
    </lineage>
</organism>
<dbReference type="Gene3D" id="1.10.287.70">
    <property type="match status" value="1"/>
</dbReference>
<dbReference type="GO" id="GO:0003676">
    <property type="term" value="F:nucleic acid binding"/>
    <property type="evidence" value="ECO:0007669"/>
    <property type="project" value="InterPro"/>
</dbReference>
<keyword evidence="12" id="KW-1071">Ligand-gated ion channel</keyword>
<dbReference type="Gene3D" id="3.30.420.10">
    <property type="entry name" value="Ribonuclease H-like superfamily/Ribonuclease H"/>
    <property type="match status" value="1"/>
</dbReference>
<feature type="transmembrane region" description="Helical" evidence="16">
    <location>
        <begin position="2295"/>
        <end position="2324"/>
    </location>
</feature>
<proteinExistence type="inferred from homology"/>
<evidence type="ECO:0000256" key="15">
    <source>
        <dbReference type="SAM" id="MobiDB-lite"/>
    </source>
</evidence>
<dbReference type="InterPro" id="IPR040676">
    <property type="entry name" value="DUF5641"/>
</dbReference>
<dbReference type="InterPro" id="IPR001584">
    <property type="entry name" value="Integrase_cat-core"/>
</dbReference>
<evidence type="ECO:0000313" key="18">
    <source>
        <dbReference type="EMBL" id="CAG9122776.1"/>
    </source>
</evidence>
<dbReference type="InterPro" id="IPR043502">
    <property type="entry name" value="DNA/RNA_pol_sf"/>
</dbReference>
<evidence type="ECO:0000256" key="7">
    <source>
        <dbReference type="ARBA" id="ARBA00023065"/>
    </source>
</evidence>
<dbReference type="InterPro" id="IPR019594">
    <property type="entry name" value="Glu/Gly-bd"/>
</dbReference>
<reference evidence="18" key="1">
    <citation type="submission" date="2020-11" db="EMBL/GenBank/DDBJ databases">
        <authorList>
            <person name="Whiteford S."/>
        </authorList>
    </citation>
    <scope>NUCLEOTIDE SEQUENCE</scope>
</reference>
<dbReference type="Gene3D" id="1.10.340.70">
    <property type="match status" value="1"/>
</dbReference>
<dbReference type="Gene3D" id="3.30.70.270">
    <property type="match status" value="1"/>
</dbReference>
<keyword evidence="9" id="KW-0675">Receptor</keyword>
<keyword evidence="10" id="KW-0325">Glycoprotein</keyword>
<evidence type="ECO:0000256" key="8">
    <source>
        <dbReference type="ARBA" id="ARBA00023136"/>
    </source>
</evidence>
<evidence type="ECO:0000256" key="11">
    <source>
        <dbReference type="ARBA" id="ARBA00023257"/>
    </source>
</evidence>
<dbReference type="GO" id="GO:0045211">
    <property type="term" value="C:postsynaptic membrane"/>
    <property type="evidence" value="ECO:0007669"/>
    <property type="project" value="UniProtKB-SubCell"/>
</dbReference>
<comment type="subcellular location">
    <subcellularLocation>
        <location evidence="1">Membrane</location>
        <topology evidence="1">Multi-pass membrane protein</topology>
    </subcellularLocation>
    <subcellularLocation>
        <location evidence="14">Postsynaptic cell membrane</location>
    </subcellularLocation>
</comment>
<evidence type="ECO:0000256" key="4">
    <source>
        <dbReference type="ARBA" id="ARBA00022692"/>
    </source>
</evidence>
<dbReference type="FunFam" id="3.40.190.10:FF:000178">
    <property type="entry name" value="Glutamate receptor subunit"/>
    <property type="match status" value="1"/>
</dbReference>
<dbReference type="Pfam" id="PF03564">
    <property type="entry name" value="DUF1759"/>
    <property type="match status" value="1"/>
</dbReference>
<dbReference type="InterPro" id="IPR008042">
    <property type="entry name" value="Retrotrans_Pao"/>
</dbReference>
<dbReference type="CDD" id="cd01644">
    <property type="entry name" value="RT_pepA17"/>
    <property type="match status" value="1"/>
</dbReference>
<gene>
    <name evidence="18" type="ORF">PLXY2_LOCUS7707</name>
</gene>
<evidence type="ECO:0000256" key="5">
    <source>
        <dbReference type="ARBA" id="ARBA00022989"/>
    </source>
</evidence>
<evidence type="ECO:0000256" key="6">
    <source>
        <dbReference type="ARBA" id="ARBA00023018"/>
    </source>
</evidence>
<dbReference type="PANTHER" id="PTHR47331:SF5">
    <property type="entry name" value="RIBONUCLEASE H"/>
    <property type="match status" value="1"/>
</dbReference>
<dbReference type="Pfam" id="PF00060">
    <property type="entry name" value="Lig_chan"/>
    <property type="match status" value="1"/>
</dbReference>
<dbReference type="Pfam" id="PF05380">
    <property type="entry name" value="Peptidase_A17"/>
    <property type="match status" value="1"/>
</dbReference>
<dbReference type="InterPro" id="IPR005312">
    <property type="entry name" value="DUF1759"/>
</dbReference>
<evidence type="ECO:0000256" key="9">
    <source>
        <dbReference type="ARBA" id="ARBA00023170"/>
    </source>
</evidence>
<keyword evidence="19" id="KW-1185">Reference proteome</keyword>